<evidence type="ECO:0000313" key="2">
    <source>
        <dbReference type="EMBL" id="MYL21610.1"/>
    </source>
</evidence>
<proteinExistence type="inferred from homology"/>
<accession>A0A845DVT3</accession>
<dbReference type="SUPFAM" id="SSF53067">
    <property type="entry name" value="Actin-like ATPase domain"/>
    <property type="match status" value="1"/>
</dbReference>
<dbReference type="Pfam" id="PF00480">
    <property type="entry name" value="ROK"/>
    <property type="match status" value="1"/>
</dbReference>
<comment type="similarity">
    <text evidence="1">Belongs to the ROK (NagC/XylR) family.</text>
</comment>
<comment type="caution">
    <text evidence="2">The sequence shown here is derived from an EMBL/GenBank/DDBJ whole genome shotgun (WGS) entry which is preliminary data.</text>
</comment>
<evidence type="ECO:0000313" key="3">
    <source>
        <dbReference type="Proteomes" id="UP000460949"/>
    </source>
</evidence>
<dbReference type="InterPro" id="IPR043129">
    <property type="entry name" value="ATPase_NBD"/>
</dbReference>
<dbReference type="Gene3D" id="3.30.420.40">
    <property type="match status" value="2"/>
</dbReference>
<organism evidence="2 3">
    <name type="scientific">Halobacillus litoralis</name>
    <dbReference type="NCBI Taxonomy" id="45668"/>
    <lineage>
        <taxon>Bacteria</taxon>
        <taxon>Bacillati</taxon>
        <taxon>Bacillota</taxon>
        <taxon>Bacilli</taxon>
        <taxon>Bacillales</taxon>
        <taxon>Bacillaceae</taxon>
        <taxon>Halobacillus</taxon>
    </lineage>
</organism>
<dbReference type="InterPro" id="IPR000600">
    <property type="entry name" value="ROK"/>
</dbReference>
<dbReference type="PANTHER" id="PTHR18964">
    <property type="entry name" value="ROK (REPRESSOR, ORF, KINASE) FAMILY"/>
    <property type="match status" value="1"/>
</dbReference>
<dbReference type="EMBL" id="WMET01000005">
    <property type="protein sequence ID" value="MYL21610.1"/>
    <property type="molecule type" value="Genomic_DNA"/>
</dbReference>
<name>A0A845DVT3_9BACI</name>
<dbReference type="Proteomes" id="UP000460949">
    <property type="component" value="Unassembled WGS sequence"/>
</dbReference>
<dbReference type="PANTHER" id="PTHR18964:SF149">
    <property type="entry name" value="BIFUNCTIONAL UDP-N-ACETYLGLUCOSAMINE 2-EPIMERASE_N-ACETYLMANNOSAMINE KINASE"/>
    <property type="match status" value="1"/>
</dbReference>
<dbReference type="AlphaFoldDB" id="A0A845DVT3"/>
<reference evidence="2 3" key="1">
    <citation type="submission" date="2019-11" db="EMBL/GenBank/DDBJ databases">
        <title>Genome sequences of 17 halophilic strains isolated from different environments.</title>
        <authorList>
            <person name="Furrow R.E."/>
        </authorList>
    </citation>
    <scope>NUCLEOTIDE SEQUENCE [LARGE SCALE GENOMIC DNA]</scope>
    <source>
        <strain evidence="2 3">22511_23_Filter</strain>
    </source>
</reference>
<evidence type="ECO:0000256" key="1">
    <source>
        <dbReference type="ARBA" id="ARBA00006479"/>
    </source>
</evidence>
<gene>
    <name evidence="2" type="ORF">GLW04_17025</name>
</gene>
<protein>
    <submittedName>
        <fullName evidence="2">ROK family protein</fullName>
    </submittedName>
</protein>
<sequence length="301" mass="31654">MAMKTIGIDLGGTNLRAGVVDEKGSILVEKSIRTETDKEPVYVIQQMNDMIKELMDSHDIASIGIGSPGPLNPHEGRILSPPNLPGWDDVPLVDEVQAAVDIPVYLDNDANAAALAEAKFGAGRGHSSSYYITISTGIGGGYVLDGKIVQGAQGYAGEIGNMILKPDGPSWSNLNAGSFEALASGTSIGREGKARLGVDGGAEEVFRKVKEGHEGAAIIIDDTITYLAMGIANLTHIVNPSVFVLGGGVMQAEDLLLVPLRERLNDFLYPQLRNQVKLEPAELGTKAGLIGAALLGRTEAL</sequence>